<dbReference type="AlphaFoldDB" id="A0A5C8UMB2"/>
<evidence type="ECO:0000256" key="4">
    <source>
        <dbReference type="ARBA" id="ARBA00023295"/>
    </source>
</evidence>
<gene>
    <name evidence="6" type="ORF">FVP33_14215</name>
</gene>
<comment type="caution">
    <text evidence="6">The sequence shown here is derived from an EMBL/GenBank/DDBJ whole genome shotgun (WGS) entry which is preliminary data.</text>
</comment>
<dbReference type="PANTHER" id="PTHR43101">
    <property type="entry name" value="BETA-FRUCTOSIDASE"/>
    <property type="match status" value="1"/>
</dbReference>
<name>A0A5C8UMB2_9MICO</name>
<dbReference type="PANTHER" id="PTHR43101:SF1">
    <property type="entry name" value="BETA-FRUCTOSIDASE"/>
    <property type="match status" value="1"/>
</dbReference>
<dbReference type="GO" id="GO:0004564">
    <property type="term" value="F:beta-fructofuranosidase activity"/>
    <property type="evidence" value="ECO:0007669"/>
    <property type="project" value="UniProtKB-EC"/>
</dbReference>
<keyword evidence="3 6" id="KW-0378">Hydrolase</keyword>
<comment type="similarity">
    <text evidence="1">Belongs to the glycosyl hydrolase 32 family.</text>
</comment>
<dbReference type="RefSeq" id="WP_147784348.1">
    <property type="nucleotide sequence ID" value="NZ_VRMG01000009.1"/>
</dbReference>
<evidence type="ECO:0000256" key="1">
    <source>
        <dbReference type="ARBA" id="ARBA00009902"/>
    </source>
</evidence>
<dbReference type="EMBL" id="VRMG01000009">
    <property type="protein sequence ID" value="TXN29330.1"/>
    <property type="molecule type" value="Genomic_DNA"/>
</dbReference>
<keyword evidence="4" id="KW-0326">Glycosidase</keyword>
<reference evidence="6 7" key="1">
    <citation type="submission" date="2019-08" db="EMBL/GenBank/DDBJ databases">
        <title>Bacterial whole genome sequence for Glaciihabitans sp. CHu50b-6-2.</title>
        <authorList>
            <person name="Jin L."/>
        </authorList>
    </citation>
    <scope>NUCLEOTIDE SEQUENCE [LARGE SCALE GENOMIC DNA]</scope>
    <source>
        <strain evidence="6 7">CHu50b-6-2</strain>
    </source>
</reference>
<dbReference type="Pfam" id="PF00251">
    <property type="entry name" value="Glyco_hydro_32N"/>
    <property type="match status" value="1"/>
</dbReference>
<protein>
    <recommendedName>
        <fullName evidence="2">beta-fructofuranosidase</fullName>
        <ecNumber evidence="2">3.2.1.26</ecNumber>
    </recommendedName>
</protein>
<evidence type="ECO:0000313" key="7">
    <source>
        <dbReference type="Proteomes" id="UP000321379"/>
    </source>
</evidence>
<dbReference type="EC" id="3.2.1.26" evidence="2"/>
<dbReference type="InterPro" id="IPR023296">
    <property type="entry name" value="Glyco_hydro_beta-prop_sf"/>
</dbReference>
<dbReference type="SMART" id="SM00640">
    <property type="entry name" value="Glyco_32"/>
    <property type="match status" value="1"/>
</dbReference>
<evidence type="ECO:0000256" key="2">
    <source>
        <dbReference type="ARBA" id="ARBA00012758"/>
    </source>
</evidence>
<accession>A0A5C8UMB2</accession>
<keyword evidence="7" id="KW-1185">Reference proteome</keyword>
<dbReference type="Proteomes" id="UP000321379">
    <property type="component" value="Unassembled WGS sequence"/>
</dbReference>
<dbReference type="Gene3D" id="2.115.10.20">
    <property type="entry name" value="Glycosyl hydrolase domain, family 43"/>
    <property type="match status" value="1"/>
</dbReference>
<dbReference type="CDD" id="cd18609">
    <property type="entry name" value="GH32-like"/>
    <property type="match status" value="1"/>
</dbReference>
<dbReference type="SUPFAM" id="SSF75005">
    <property type="entry name" value="Arabinanase/levansucrase/invertase"/>
    <property type="match status" value="1"/>
</dbReference>
<evidence type="ECO:0000259" key="5">
    <source>
        <dbReference type="Pfam" id="PF00251"/>
    </source>
</evidence>
<evidence type="ECO:0000313" key="6">
    <source>
        <dbReference type="EMBL" id="TXN29330.1"/>
    </source>
</evidence>
<dbReference type="InterPro" id="IPR001362">
    <property type="entry name" value="Glyco_hydro_32"/>
</dbReference>
<sequence length="325" mass="35701">MTFSLEHHWVWDFWLADDGERFHMYYLHAPKSLGDQQLRHRNAQIGHATSLDLATWTDHGVVIRAGGPGEFDETATWTGSVVHGPDGVWRMFYTGARFLSETSNANVETVGVATSADLHTWVKSPGPIAKADPRWYETLGTSDWPEEAWRDPWVFADPNGDGWHMLVTARANRGDVDERGVVGHATSSDLERWEVQPPMSEPGAGFAHLEVPQIATVDDRLLLLFSCDSGALSSVRRKKGDTGGIWALAPDSLLGPYAVGRAELIAPESLYSGRVIRDRHGEWVLLAFENTSEGGDFVGTLGDPLRFAWRNGGPSIQLAAKAGTS</sequence>
<organism evidence="6 7">
    <name type="scientific">Lacisediminihabitans profunda</name>
    <dbReference type="NCBI Taxonomy" id="2594790"/>
    <lineage>
        <taxon>Bacteria</taxon>
        <taxon>Bacillati</taxon>
        <taxon>Actinomycetota</taxon>
        <taxon>Actinomycetes</taxon>
        <taxon>Micrococcales</taxon>
        <taxon>Microbacteriaceae</taxon>
        <taxon>Lacisediminihabitans</taxon>
    </lineage>
</organism>
<proteinExistence type="inferred from homology"/>
<dbReference type="InterPro" id="IPR013148">
    <property type="entry name" value="Glyco_hydro_32_N"/>
</dbReference>
<dbReference type="InterPro" id="IPR051214">
    <property type="entry name" value="GH32_Enzymes"/>
</dbReference>
<feature type="domain" description="Glycosyl hydrolase family 32 N-terminal" evidence="5">
    <location>
        <begin position="20"/>
        <end position="221"/>
    </location>
</feature>
<dbReference type="GO" id="GO:0005975">
    <property type="term" value="P:carbohydrate metabolic process"/>
    <property type="evidence" value="ECO:0007669"/>
    <property type="project" value="InterPro"/>
</dbReference>
<evidence type="ECO:0000256" key="3">
    <source>
        <dbReference type="ARBA" id="ARBA00022801"/>
    </source>
</evidence>